<dbReference type="InterPro" id="IPR004143">
    <property type="entry name" value="BPL_LPL_catalytic"/>
</dbReference>
<feature type="binding site" evidence="5">
    <location>
        <begin position="117"/>
        <end position="124"/>
    </location>
    <ligand>
        <name>substrate</name>
    </ligand>
</feature>
<comment type="subcellular location">
    <subcellularLocation>
        <location evidence="5">Cytoplasm</location>
    </subcellularLocation>
</comment>
<dbReference type="GO" id="GO:0009249">
    <property type="term" value="P:protein lipoylation"/>
    <property type="evidence" value="ECO:0007669"/>
    <property type="project" value="InterPro"/>
</dbReference>
<dbReference type="Pfam" id="PF21948">
    <property type="entry name" value="LplA-B_cat"/>
    <property type="match status" value="1"/>
</dbReference>
<protein>
    <recommendedName>
        <fullName evidence="5">Octanoyltransferase</fullName>
        <ecNumber evidence="5">2.3.1.181</ecNumber>
    </recommendedName>
    <alternativeName>
        <fullName evidence="5">Lipoate-protein ligase B</fullName>
    </alternativeName>
    <alternativeName>
        <fullName evidence="5">Lipoyl/octanoyl transferase</fullName>
    </alternativeName>
    <alternativeName>
        <fullName evidence="5">Octanoyl-[acyl-carrier-protein]-protein N-octanoyltransferase</fullName>
    </alternativeName>
</protein>
<dbReference type="NCBIfam" id="TIGR00214">
    <property type="entry name" value="lipB"/>
    <property type="match status" value="1"/>
</dbReference>
<evidence type="ECO:0000256" key="4">
    <source>
        <dbReference type="ARBA" id="ARBA00024732"/>
    </source>
</evidence>
<feature type="site" description="Lowers pKa of active site Cys" evidence="5">
    <location>
        <position position="184"/>
    </location>
</feature>
<dbReference type="EMBL" id="LN885086">
    <property type="protein sequence ID" value="CUQ66279.1"/>
    <property type="molecule type" value="Genomic_DNA"/>
</dbReference>
<dbReference type="Proteomes" id="UP000066284">
    <property type="component" value="Chromosome 1"/>
</dbReference>
<dbReference type="AlphaFoldDB" id="A0A0S4KPJ8"/>
<sequence length="282" mass="31050">MDRQAGGQIETSFARRKGVEVIPSLSVSPQNARDPNVADRLQSGTLLLFKTPVSYTAGWTFQSRLHQERLLNERPDTVIILEHDPVYTLGRSTRPNDRPSDERILRATGADVHVVNRGGSVTFHGPGQVVVYPILKTTAYAAGPRRLVWLLEEVIIRLLARWNIEGDRLARKPGVWVFSPCLAKIASIGVRIQRGVSLHGFALNVDMDLSPFGLIRPCGLADCRMTTMSRLVTTGLSVATVKRDLAELFGEVFGIEWTATMQVPGDHTGASDEISWFAASHA</sequence>
<dbReference type="NCBIfam" id="NF010925">
    <property type="entry name" value="PRK14345.1"/>
    <property type="match status" value="1"/>
</dbReference>
<comment type="similarity">
    <text evidence="5">Belongs to the LipB family.</text>
</comment>
<evidence type="ECO:0000256" key="1">
    <source>
        <dbReference type="ARBA" id="ARBA00004821"/>
    </source>
</evidence>
<dbReference type="KEGG" id="nio:NITINOP_1304"/>
<dbReference type="Gene3D" id="3.30.930.10">
    <property type="entry name" value="Bira Bifunctional Protein, Domain 2"/>
    <property type="match status" value="1"/>
</dbReference>
<comment type="pathway">
    <text evidence="1 5">Protein modification; protein lipoylation via endogenous pathway; protein N(6)-(lipoyl)lysine from octanoyl-[acyl-carrier-protein]: step 1/2.</text>
</comment>
<feature type="binding site" evidence="5">
    <location>
        <begin position="200"/>
        <end position="202"/>
    </location>
    <ligand>
        <name>substrate</name>
    </ligand>
</feature>
<gene>
    <name evidence="5 7" type="primary">lipB</name>
    <name evidence="7" type="ORF">NITINOP_1304</name>
</gene>
<dbReference type="InterPro" id="IPR045864">
    <property type="entry name" value="aa-tRNA-synth_II/BPL/LPL"/>
</dbReference>
<keyword evidence="5" id="KW-0963">Cytoplasm</keyword>
<dbReference type="UniPathway" id="UPA00538">
    <property type="reaction ID" value="UER00592"/>
</dbReference>
<organism evidence="7 8">
    <name type="scientific">Candidatus Nitrospira inopinata</name>
    <dbReference type="NCBI Taxonomy" id="1715989"/>
    <lineage>
        <taxon>Bacteria</taxon>
        <taxon>Pseudomonadati</taxon>
        <taxon>Nitrospirota</taxon>
        <taxon>Nitrospiria</taxon>
        <taxon>Nitrospirales</taxon>
        <taxon>Nitrospiraceae</taxon>
        <taxon>Nitrospira</taxon>
    </lineage>
</organism>
<comment type="function">
    <text evidence="4 5">Catalyzes the transfer of endogenously produced octanoic acid from octanoyl-acyl-carrier-protein onto the lipoyl domains of lipoate-dependent enzymes. Lipoyl-ACP can also act as a substrate although octanoyl-ACP is likely to be the physiological substrate.</text>
</comment>
<accession>A0A0S4KPJ8</accession>
<evidence type="ECO:0000256" key="3">
    <source>
        <dbReference type="ARBA" id="ARBA00023315"/>
    </source>
</evidence>
<dbReference type="PANTHER" id="PTHR10993">
    <property type="entry name" value="OCTANOYLTRANSFERASE"/>
    <property type="match status" value="1"/>
</dbReference>
<dbReference type="PROSITE" id="PS51733">
    <property type="entry name" value="BPL_LPL_CATALYTIC"/>
    <property type="match status" value="1"/>
</dbReference>
<comment type="catalytic activity">
    <reaction evidence="5">
        <text>octanoyl-[ACP] + L-lysyl-[protein] = N(6)-octanoyl-L-lysyl-[protein] + holo-[ACP] + H(+)</text>
        <dbReference type="Rhea" id="RHEA:17665"/>
        <dbReference type="Rhea" id="RHEA-COMP:9636"/>
        <dbReference type="Rhea" id="RHEA-COMP:9685"/>
        <dbReference type="Rhea" id="RHEA-COMP:9752"/>
        <dbReference type="Rhea" id="RHEA-COMP:9928"/>
        <dbReference type="ChEBI" id="CHEBI:15378"/>
        <dbReference type="ChEBI" id="CHEBI:29969"/>
        <dbReference type="ChEBI" id="CHEBI:64479"/>
        <dbReference type="ChEBI" id="CHEBI:78463"/>
        <dbReference type="ChEBI" id="CHEBI:78809"/>
        <dbReference type="EC" id="2.3.1.181"/>
    </reaction>
</comment>
<proteinExistence type="inferred from homology"/>
<evidence type="ECO:0000313" key="8">
    <source>
        <dbReference type="Proteomes" id="UP000066284"/>
    </source>
</evidence>
<feature type="active site" description="Acyl-thioester intermediate" evidence="5">
    <location>
        <position position="218"/>
    </location>
</feature>
<evidence type="ECO:0000259" key="6">
    <source>
        <dbReference type="PROSITE" id="PS51733"/>
    </source>
</evidence>
<evidence type="ECO:0000256" key="5">
    <source>
        <dbReference type="HAMAP-Rule" id="MF_00013"/>
    </source>
</evidence>
<dbReference type="CDD" id="cd16444">
    <property type="entry name" value="LipB"/>
    <property type="match status" value="1"/>
</dbReference>
<name>A0A0S4KPJ8_9BACT</name>
<evidence type="ECO:0000313" key="7">
    <source>
        <dbReference type="EMBL" id="CUQ66279.1"/>
    </source>
</evidence>
<dbReference type="PANTHER" id="PTHR10993:SF7">
    <property type="entry name" value="LIPOYLTRANSFERASE 2, MITOCHONDRIAL-RELATED"/>
    <property type="match status" value="1"/>
</dbReference>
<dbReference type="GO" id="GO:0033819">
    <property type="term" value="F:lipoyl(octanoyl) transferase activity"/>
    <property type="evidence" value="ECO:0007669"/>
    <property type="project" value="UniProtKB-EC"/>
</dbReference>
<reference evidence="8" key="1">
    <citation type="submission" date="2015-09" db="EMBL/GenBank/DDBJ databases">
        <authorList>
            <person name="Daims H."/>
        </authorList>
    </citation>
    <scope>NUCLEOTIDE SEQUENCE [LARGE SCALE GENOMIC DNA]</scope>
</reference>
<feature type="domain" description="BPL/LPL catalytic" evidence="6">
    <location>
        <begin position="72"/>
        <end position="257"/>
    </location>
</feature>
<comment type="miscellaneous">
    <text evidence="5">In the reaction, the free carboxyl group of octanoic acid is attached via an amide linkage to the epsilon-amino group of a specific lysine residue of lipoyl domains of lipoate-dependent enzymes.</text>
</comment>
<feature type="binding site" evidence="5">
    <location>
        <begin position="187"/>
        <end position="189"/>
    </location>
    <ligand>
        <name>substrate</name>
    </ligand>
</feature>
<dbReference type="GO" id="GO:0005737">
    <property type="term" value="C:cytoplasm"/>
    <property type="evidence" value="ECO:0007669"/>
    <property type="project" value="UniProtKB-SubCell"/>
</dbReference>
<keyword evidence="3 5" id="KW-0012">Acyltransferase</keyword>
<keyword evidence="8" id="KW-1185">Reference proteome</keyword>
<evidence type="ECO:0000256" key="2">
    <source>
        <dbReference type="ARBA" id="ARBA00022679"/>
    </source>
</evidence>
<dbReference type="HAMAP" id="MF_00013">
    <property type="entry name" value="LipB"/>
    <property type="match status" value="1"/>
</dbReference>
<dbReference type="EC" id="2.3.1.181" evidence="5"/>
<dbReference type="PROSITE" id="PS01313">
    <property type="entry name" value="LIPB"/>
    <property type="match status" value="1"/>
</dbReference>
<dbReference type="InterPro" id="IPR000544">
    <property type="entry name" value="Octanoyltransferase"/>
</dbReference>
<dbReference type="InterPro" id="IPR020605">
    <property type="entry name" value="Octanoyltransferase_CS"/>
</dbReference>
<keyword evidence="2 5" id="KW-0808">Transferase</keyword>
<dbReference type="SUPFAM" id="SSF55681">
    <property type="entry name" value="Class II aaRS and biotin synthetases"/>
    <property type="match status" value="1"/>
</dbReference>
<dbReference type="STRING" id="1715989.NITINOP_1304"/>